<dbReference type="Pfam" id="PF22011">
    <property type="entry name" value="DUF6931"/>
    <property type="match status" value="1"/>
</dbReference>
<organism evidence="1 2">
    <name type="scientific">Methylotuvimicrobium buryatense</name>
    <name type="common">Methylomicrobium buryatense</name>
    <dbReference type="NCBI Taxonomy" id="95641"/>
    <lineage>
        <taxon>Bacteria</taxon>
        <taxon>Pseudomonadati</taxon>
        <taxon>Pseudomonadota</taxon>
        <taxon>Gammaproteobacteria</taxon>
        <taxon>Methylococcales</taxon>
        <taxon>Methylococcaceae</taxon>
        <taxon>Methylotuvimicrobium</taxon>
    </lineage>
</organism>
<evidence type="ECO:0000313" key="1">
    <source>
        <dbReference type="EMBL" id="QCW82738.1"/>
    </source>
</evidence>
<dbReference type="STRING" id="675511.GCA_000341735_00798"/>
<proteinExistence type="predicted"/>
<reference evidence="2" key="1">
    <citation type="journal article" date="2019" name="J. Bacteriol.">
        <title>A Mutagenic Screen Identifies a TonB-Dependent Receptor Required for the Lanthanide Metal Switch in the Type I Methanotroph 'Methylotuvimicrobium buryatense' 5GB1C.</title>
        <authorList>
            <person name="Groom J.D."/>
            <person name="Ford S.M."/>
            <person name="Pesesky M.W."/>
            <person name="Lidstrom M.E."/>
        </authorList>
    </citation>
    <scope>NUCLEOTIDE SEQUENCE [LARGE SCALE GENOMIC DNA]</scope>
    <source>
        <strain evidence="2">5GB1C</strain>
    </source>
</reference>
<gene>
    <name evidence="1" type="ORF">EQU24_11180</name>
</gene>
<dbReference type="EMBL" id="CP035467">
    <property type="protein sequence ID" value="QCW82738.1"/>
    <property type="molecule type" value="Genomic_DNA"/>
</dbReference>
<dbReference type="InterPro" id="IPR053855">
    <property type="entry name" value="DUF6931"/>
</dbReference>
<evidence type="ECO:0000313" key="2">
    <source>
        <dbReference type="Proteomes" id="UP000305881"/>
    </source>
</evidence>
<dbReference type="KEGG" id="mbur:EQU24_11180"/>
<dbReference type="OrthoDB" id="5572566at2"/>
<sequence length="195" mass="21087">MTEINLIKIKQEKASEISGLFELSELGQSLLTQDVTPAEFIEKLIQEECFTDCINFIAYGLPKREATWWACLCARSCQSTQMNPKDAKAVESAEAWVYKPIQENAKAAFIAAEATDFKTAAGWAATAAFWSGDNLSPLDDNIVLPAPDLTAKAVAGAIMLAASQDGAAQVKNRKQTFIQQGIDIAKGGDGRKVVQ</sequence>
<accession>A0A4P9UN67</accession>
<dbReference type="Proteomes" id="UP000305881">
    <property type="component" value="Chromosome"/>
</dbReference>
<keyword evidence="2" id="KW-1185">Reference proteome</keyword>
<dbReference type="AlphaFoldDB" id="A0A4P9UN67"/>
<dbReference type="RefSeq" id="WP_017839420.1">
    <property type="nucleotide sequence ID" value="NZ_CP035467.1"/>
</dbReference>
<protein>
    <submittedName>
        <fullName evidence="1">Uncharacterized protein</fullName>
    </submittedName>
</protein>
<name>A0A4P9UN67_METBY</name>